<dbReference type="EMBL" id="BKCJ011623798">
    <property type="protein sequence ID" value="GFD44493.1"/>
    <property type="molecule type" value="Genomic_DNA"/>
</dbReference>
<accession>A0A699WC47</accession>
<protein>
    <submittedName>
        <fullName evidence="1">Uncharacterized protein</fullName>
    </submittedName>
</protein>
<reference evidence="1" key="1">
    <citation type="journal article" date="2019" name="Sci. Rep.">
        <title>Draft genome of Tanacetum cinerariifolium, the natural source of mosquito coil.</title>
        <authorList>
            <person name="Yamashiro T."/>
            <person name="Shiraishi A."/>
            <person name="Satake H."/>
            <person name="Nakayama K."/>
        </authorList>
    </citation>
    <scope>NUCLEOTIDE SEQUENCE</scope>
</reference>
<dbReference type="AlphaFoldDB" id="A0A699WC47"/>
<organism evidence="1">
    <name type="scientific">Tanacetum cinerariifolium</name>
    <name type="common">Dalmatian daisy</name>
    <name type="synonym">Chrysanthemum cinerariifolium</name>
    <dbReference type="NCBI Taxonomy" id="118510"/>
    <lineage>
        <taxon>Eukaryota</taxon>
        <taxon>Viridiplantae</taxon>
        <taxon>Streptophyta</taxon>
        <taxon>Embryophyta</taxon>
        <taxon>Tracheophyta</taxon>
        <taxon>Spermatophyta</taxon>
        <taxon>Magnoliopsida</taxon>
        <taxon>eudicotyledons</taxon>
        <taxon>Gunneridae</taxon>
        <taxon>Pentapetalae</taxon>
        <taxon>asterids</taxon>
        <taxon>campanulids</taxon>
        <taxon>Asterales</taxon>
        <taxon>Asteraceae</taxon>
        <taxon>Asteroideae</taxon>
        <taxon>Anthemideae</taxon>
        <taxon>Anthemidinae</taxon>
        <taxon>Tanacetum</taxon>
    </lineage>
</organism>
<sequence>AANQPVVVAGRSVEPRKLRVGRVDDIIEAGLGQTGLTGRAGGSAVELGAQQRVANVNRAVLVLLVIGQHQLIINRAPNDTIIHLHRQRTTLGGIEGRHVGEAQRRRAAHGARGGIIGDSAVVERVGAAIA</sequence>
<name>A0A699WC47_TANCI</name>
<comment type="caution">
    <text evidence="1">The sequence shown here is derived from an EMBL/GenBank/DDBJ whole genome shotgun (WGS) entry which is preliminary data.</text>
</comment>
<proteinExistence type="predicted"/>
<evidence type="ECO:0000313" key="1">
    <source>
        <dbReference type="EMBL" id="GFD44493.1"/>
    </source>
</evidence>
<gene>
    <name evidence="1" type="ORF">Tci_916462</name>
</gene>
<feature type="non-terminal residue" evidence="1">
    <location>
        <position position="1"/>
    </location>
</feature>